<evidence type="ECO:0000313" key="2">
    <source>
        <dbReference type="EMBL" id="AAZ80697.1"/>
    </source>
</evidence>
<reference evidence="2 3" key="1">
    <citation type="journal article" date="2006" name="J. Virol.">
        <title>Genomic sequence of rhesus cytomegalovirus 180.92: insights into the coding potential of rhesus cytomegalovirus.</title>
        <authorList>
            <person name="Rivailler P."/>
            <person name="Kaur A."/>
            <person name="Johnson R.P."/>
            <person name="Wang F."/>
        </authorList>
    </citation>
    <scope>NUCLEOTIDE SEQUENCE [LARGE SCALE GENOMIC DNA]</scope>
    <source>
        <strain evidence="2">CMV 180.92</strain>
    </source>
</reference>
<dbReference type="Proteomes" id="UP000115582">
    <property type="component" value="Segment"/>
</dbReference>
<organism evidence="2 3">
    <name type="scientific">Rhesus cytomegalovirus (strain 68-1)</name>
    <name type="common">RhCMV</name>
    <dbReference type="NCBI Taxonomy" id="47929"/>
    <lineage>
        <taxon>Viruses</taxon>
        <taxon>Duplodnaviria</taxon>
        <taxon>Heunggongvirae</taxon>
        <taxon>Peploviricota</taxon>
        <taxon>Herviviricetes</taxon>
        <taxon>Herpesvirales</taxon>
        <taxon>Orthoherpesviridae</taxon>
        <taxon>Betaherpesvirinae</taxon>
        <taxon>Cytomegalovirus</taxon>
        <taxon>Cytomegalovirus macacinebeta3</taxon>
    </lineage>
</organism>
<name>Q2FAB8_RHCM6</name>
<evidence type="ECO:0000259" key="1">
    <source>
        <dbReference type="Pfam" id="PF02957"/>
    </source>
</evidence>
<protein>
    <submittedName>
        <fullName evidence="2">RhUS1</fullName>
    </submittedName>
</protein>
<evidence type="ECO:0000313" key="3">
    <source>
        <dbReference type="Proteomes" id="UP000115582"/>
    </source>
</evidence>
<sequence length="211" mass="24315">MQTTACNSMTTRVIRDELDNRTTQLSRQHTTLDTLRVTVRTVNMEPVVSCGLVGHTPMRELAWRRVADDSHDLWCACMDWKAHVEYVVPLAEDILPRPESWPAQVEAQWRLQIKGAHDVWCQCGDWRGHALRSRSLTLDSDSSRSSRSSTCSYVSVASCPAAILEYPGAADEASWWKRVKGRFRMRGWWERWLQRRRQRAAEKETTQPSSA</sequence>
<organismHost>
    <name type="scientific">Macaca mulatta</name>
    <name type="common">Rhesus macaque</name>
    <dbReference type="NCBI Taxonomy" id="9544"/>
</organismHost>
<feature type="domain" description="Hepatitis TT virus Orf2/Gyrovirus Vp2 N-terminal" evidence="1">
    <location>
        <begin position="57"/>
        <end position="104"/>
    </location>
</feature>
<feature type="domain" description="Hepatitis TT virus Orf2/Gyrovirus Vp2 N-terminal" evidence="1">
    <location>
        <begin position="106"/>
        <end position="138"/>
    </location>
</feature>
<accession>Q2FAB8</accession>
<dbReference type="InterPro" id="IPR004118">
    <property type="entry name" value="HEV_TT_vir_Orf2/Gyrovir_Vp2_N"/>
</dbReference>
<dbReference type="Pfam" id="PF02957">
    <property type="entry name" value="TT_ORF2-like"/>
    <property type="match status" value="2"/>
</dbReference>
<dbReference type="EMBL" id="DQ120516">
    <property type="protein sequence ID" value="AAZ80697.1"/>
    <property type="molecule type" value="Genomic_DNA"/>
</dbReference>
<proteinExistence type="predicted"/>